<geneLocation type="plasmid" evidence="6 7">
    <name>unnamed1</name>
</geneLocation>
<protein>
    <submittedName>
        <fullName evidence="6">Glycosyltransferase family 4 protein</fullName>
    </submittedName>
</protein>
<dbReference type="Pfam" id="PF13579">
    <property type="entry name" value="Glyco_trans_4_4"/>
    <property type="match status" value="1"/>
</dbReference>
<comment type="similarity">
    <text evidence="1">Belongs to the glycosyltransferase group 1 family. Glycosyltransferase 4 subfamily.</text>
</comment>
<sequence length="377" mass="39835">MGAPRVLFVNQAGVMSGAEYVLASLTVGWKDASAFLLEGGPLEDVLRRQGIDVSVASGAKLGTIKRDQSLFAALPLVARLMSLVRAIAAAARQNDVVYANSQKAFLLSALASFLVRRPLIWHLHDIMDGRHFGSMQRRMQVTLANMRAACVIVPSQAAAAAFVAAGGRAGSVRVVPNGITLDQPPTLDRAALGLPQGPLIGIFSRLAPWKGQHVVLEALEALPGVQCIIVGSALFGEDEYRNRLIDTVGRAGLSDRVHFLGQRADVASLMQAVDIVVHPSVDPEPFGLTLVEAMRAGTPVIATDAGASAEILDGGKAGTLVAAGDARALAEALSRFFENREPFHEKAIVGKQRVNAVYDIVTMRQTVSGIVEKVAAA</sequence>
<dbReference type="CDD" id="cd03801">
    <property type="entry name" value="GT4_PimA-like"/>
    <property type="match status" value="1"/>
</dbReference>
<evidence type="ECO:0000313" key="6">
    <source>
        <dbReference type="EMBL" id="WFR98561.1"/>
    </source>
</evidence>
<dbReference type="PANTHER" id="PTHR12526">
    <property type="entry name" value="GLYCOSYLTRANSFERASE"/>
    <property type="match status" value="1"/>
</dbReference>
<dbReference type="InterPro" id="IPR028098">
    <property type="entry name" value="Glyco_trans_4-like_N"/>
</dbReference>
<keyword evidence="6" id="KW-0614">Plasmid</keyword>
<dbReference type="SUPFAM" id="SSF53756">
    <property type="entry name" value="UDP-Glycosyltransferase/glycogen phosphorylase"/>
    <property type="match status" value="1"/>
</dbReference>
<feature type="domain" description="Glycosyl transferase family 1" evidence="4">
    <location>
        <begin position="192"/>
        <end position="341"/>
    </location>
</feature>
<proteinExistence type="inferred from homology"/>
<dbReference type="Gene3D" id="3.40.50.2000">
    <property type="entry name" value="Glycogen Phosphorylase B"/>
    <property type="match status" value="2"/>
</dbReference>
<accession>A0AAF1KWF3</accession>
<dbReference type="Proteomes" id="UP000249499">
    <property type="component" value="Plasmid unnamed1"/>
</dbReference>
<keyword evidence="2" id="KW-0328">Glycosyltransferase</keyword>
<dbReference type="GO" id="GO:0016757">
    <property type="term" value="F:glycosyltransferase activity"/>
    <property type="evidence" value="ECO:0007669"/>
    <property type="project" value="UniProtKB-KW"/>
</dbReference>
<evidence type="ECO:0000256" key="3">
    <source>
        <dbReference type="ARBA" id="ARBA00022679"/>
    </source>
</evidence>
<organism evidence="6 7">
    <name type="scientific">Rhizobium tumorigenes</name>
    <dbReference type="NCBI Taxonomy" id="2041385"/>
    <lineage>
        <taxon>Bacteria</taxon>
        <taxon>Pseudomonadati</taxon>
        <taxon>Pseudomonadota</taxon>
        <taxon>Alphaproteobacteria</taxon>
        <taxon>Hyphomicrobiales</taxon>
        <taxon>Rhizobiaceae</taxon>
        <taxon>Rhizobium/Agrobacterium group</taxon>
        <taxon>Rhizobium</taxon>
    </lineage>
</organism>
<dbReference type="EMBL" id="CP117258">
    <property type="protein sequence ID" value="WFR98561.1"/>
    <property type="molecule type" value="Genomic_DNA"/>
</dbReference>
<dbReference type="PANTHER" id="PTHR12526:SF640">
    <property type="entry name" value="COLANIC ACID BIOSYNTHESIS GLYCOSYLTRANSFERASE WCAL-RELATED"/>
    <property type="match status" value="1"/>
</dbReference>
<evidence type="ECO:0000259" key="4">
    <source>
        <dbReference type="Pfam" id="PF00534"/>
    </source>
</evidence>
<evidence type="ECO:0000256" key="1">
    <source>
        <dbReference type="ARBA" id="ARBA00009481"/>
    </source>
</evidence>
<dbReference type="InterPro" id="IPR001296">
    <property type="entry name" value="Glyco_trans_1"/>
</dbReference>
<reference evidence="6 7" key="1">
    <citation type="journal article" date="2018" name="Sci. Rep.">
        <title>Rhizobium tumorigenes sp. nov., a novel plant tumorigenic bacterium isolated from cane gall tumors on thornless blackberry.</title>
        <authorList>
            <person name="Kuzmanovi N."/>
            <person name="Smalla K."/>
            <person name="Gronow S."/>
            <person name="PuBawska J."/>
        </authorList>
    </citation>
    <scope>NUCLEOTIDE SEQUENCE [LARGE SCALE GENOMIC DNA]</scope>
    <source>
        <strain evidence="6 7">1078</strain>
    </source>
</reference>
<dbReference type="Pfam" id="PF00534">
    <property type="entry name" value="Glycos_transf_1"/>
    <property type="match status" value="1"/>
</dbReference>
<keyword evidence="7" id="KW-1185">Reference proteome</keyword>
<reference evidence="7" key="2">
    <citation type="journal article" date="2023" name="MicrobiologyOpen">
        <title>Genomics of the tumorigenes clade of the family Rhizobiaceae and description of Rhizobium rhododendri sp. nov.</title>
        <authorList>
            <person name="Kuzmanovic N."/>
            <person name="diCenzo G.C."/>
            <person name="Bunk B."/>
            <person name="Sproeer C."/>
            <person name="Fruehling A."/>
            <person name="Neumann-Schaal M."/>
            <person name="Overmann J."/>
            <person name="Smalla K."/>
        </authorList>
    </citation>
    <scope>NUCLEOTIDE SEQUENCE [LARGE SCALE GENOMIC DNA]</scope>
    <source>
        <strain evidence="7">1078</strain>
        <plasmid evidence="7">unnamed1</plasmid>
    </source>
</reference>
<dbReference type="AlphaFoldDB" id="A0AAF1KWF3"/>
<evidence type="ECO:0000313" key="7">
    <source>
        <dbReference type="Proteomes" id="UP000249499"/>
    </source>
</evidence>
<feature type="domain" description="Glycosyltransferase subfamily 4-like N-terminal" evidence="5">
    <location>
        <begin position="64"/>
        <end position="178"/>
    </location>
</feature>
<keyword evidence="3" id="KW-0808">Transferase</keyword>
<dbReference type="RefSeq" id="WP_111221517.1">
    <property type="nucleotide sequence ID" value="NZ_CP117258.1"/>
</dbReference>
<name>A0AAF1KWF3_9HYPH</name>
<evidence type="ECO:0000259" key="5">
    <source>
        <dbReference type="Pfam" id="PF13579"/>
    </source>
</evidence>
<gene>
    <name evidence="6" type="ORF">PR017_24925</name>
</gene>
<evidence type="ECO:0000256" key="2">
    <source>
        <dbReference type="ARBA" id="ARBA00022676"/>
    </source>
</evidence>
<dbReference type="KEGG" id="rtu:PR017_24925"/>